<sequence>MQLQCTIVLSFLATAINAALTCVEGAPLPENNEERSWFSRQSNGIHVASFSEGYANFAAPSLDSKEGVLEIANQGVLRLSVCVLHPTRGLMCYWVNSGDTCKTNANVDTNWEVTVSYPILLPLVRSRLT</sequence>
<reference evidence="2 3" key="1">
    <citation type="submission" date="2018-11" db="EMBL/GenBank/DDBJ databases">
        <title>Genome sequence and assembly of Colletotrichum spinosum.</title>
        <authorList>
            <person name="Gan P."/>
            <person name="Shirasu K."/>
        </authorList>
    </citation>
    <scope>NUCLEOTIDE SEQUENCE [LARGE SCALE GENOMIC DNA]</scope>
    <source>
        <strain evidence="2 3">CBS 515.97</strain>
    </source>
</reference>
<evidence type="ECO:0000256" key="1">
    <source>
        <dbReference type="SAM" id="SignalP"/>
    </source>
</evidence>
<dbReference type="AlphaFoldDB" id="A0A4R8PSB9"/>
<gene>
    <name evidence="2" type="ORF">C8035_v002381</name>
</gene>
<organism evidence="2 3">
    <name type="scientific">Colletotrichum spinosum</name>
    <dbReference type="NCBI Taxonomy" id="1347390"/>
    <lineage>
        <taxon>Eukaryota</taxon>
        <taxon>Fungi</taxon>
        <taxon>Dikarya</taxon>
        <taxon>Ascomycota</taxon>
        <taxon>Pezizomycotina</taxon>
        <taxon>Sordariomycetes</taxon>
        <taxon>Hypocreomycetidae</taxon>
        <taxon>Glomerellales</taxon>
        <taxon>Glomerellaceae</taxon>
        <taxon>Colletotrichum</taxon>
        <taxon>Colletotrichum orbiculare species complex</taxon>
    </lineage>
</organism>
<keyword evidence="1" id="KW-0732">Signal</keyword>
<evidence type="ECO:0000313" key="3">
    <source>
        <dbReference type="Proteomes" id="UP000295083"/>
    </source>
</evidence>
<protein>
    <submittedName>
        <fullName evidence="2">Uncharacterized protein</fullName>
    </submittedName>
</protein>
<accession>A0A4R8PSB9</accession>
<keyword evidence="3" id="KW-1185">Reference proteome</keyword>
<dbReference type="EMBL" id="QAPG01010710">
    <property type="protein sequence ID" value="TDZ13820.1"/>
    <property type="molecule type" value="Genomic_DNA"/>
</dbReference>
<name>A0A4R8PSB9_9PEZI</name>
<dbReference type="Proteomes" id="UP000295083">
    <property type="component" value="Unassembled WGS sequence"/>
</dbReference>
<feature type="signal peptide" evidence="1">
    <location>
        <begin position="1"/>
        <end position="25"/>
    </location>
</feature>
<evidence type="ECO:0000313" key="2">
    <source>
        <dbReference type="EMBL" id="TDZ13820.1"/>
    </source>
</evidence>
<comment type="caution">
    <text evidence="2">The sequence shown here is derived from an EMBL/GenBank/DDBJ whole genome shotgun (WGS) entry which is preliminary data.</text>
</comment>
<feature type="chain" id="PRO_5020293745" evidence="1">
    <location>
        <begin position="26"/>
        <end position="129"/>
    </location>
</feature>
<proteinExistence type="predicted"/>